<proteinExistence type="predicted"/>
<dbReference type="EMBL" id="KN880719">
    <property type="protein sequence ID" value="KIY63127.1"/>
    <property type="molecule type" value="Genomic_DNA"/>
</dbReference>
<dbReference type="AlphaFoldDB" id="A0A0D7AY08"/>
<gene>
    <name evidence="2" type="ORF">CYLTODRAFT_494142</name>
</gene>
<feature type="domain" description="F-box" evidence="1">
    <location>
        <begin position="30"/>
        <end position="85"/>
    </location>
</feature>
<keyword evidence="3" id="KW-1185">Reference proteome</keyword>
<evidence type="ECO:0000313" key="3">
    <source>
        <dbReference type="Proteomes" id="UP000054007"/>
    </source>
</evidence>
<evidence type="ECO:0000259" key="1">
    <source>
        <dbReference type="Pfam" id="PF12937"/>
    </source>
</evidence>
<protein>
    <recommendedName>
        <fullName evidence="1">F-box domain-containing protein</fullName>
    </recommendedName>
</protein>
<dbReference type="Proteomes" id="UP000054007">
    <property type="component" value="Unassembled WGS sequence"/>
</dbReference>
<dbReference type="Pfam" id="PF12937">
    <property type="entry name" value="F-box-like"/>
    <property type="match status" value="1"/>
</dbReference>
<dbReference type="Gene3D" id="3.80.10.10">
    <property type="entry name" value="Ribonuclease Inhibitor"/>
    <property type="match status" value="1"/>
</dbReference>
<sequence length="478" mass="54143">MSLGGNAHPVHNTDQWQSVSRQLKSFVPPIDSLPDDVLVDIIQLCIDIGWTYCTHGHVLLFRLSHVCRHWRKLVIASPLLWSHIDVEWLGFHFEREPYSLADTFFRMAQHAPLHVEIDVAESGRVGAALRSNSGRPCIAGILEESLHRCKRLDITLLTSAKQNVEVVRLDRWIFPSLEDLRLKLVYGKDGSQGSGLTSNLPKLTRLYVEGDDCDILDWFPWHQLTTLSWEIYAPLNGILKILTLTERLETLEIGGETFDGPNSKPGLDSHVTLAHLKSLKVDWQPEFMQFICCPALEDFTITGIVHDMLTAFLVRSKPPLKVIRVLESGEWQGLKTEAIVGSIPILEEFKVTERLGLFSRFFTSGKLEGYDIPLTKTLTLNIPNPIDEICSNGYGILFLLGSFTMTNSKLQAFKLRTYADCCYDSSRVDLVSERRSRERIRASAFFQGLEAMRSEGLEVIVSYSPSTDPEDEASREYY</sequence>
<organism evidence="2 3">
    <name type="scientific">Cylindrobasidium torrendii FP15055 ss-10</name>
    <dbReference type="NCBI Taxonomy" id="1314674"/>
    <lineage>
        <taxon>Eukaryota</taxon>
        <taxon>Fungi</taxon>
        <taxon>Dikarya</taxon>
        <taxon>Basidiomycota</taxon>
        <taxon>Agaricomycotina</taxon>
        <taxon>Agaricomycetes</taxon>
        <taxon>Agaricomycetidae</taxon>
        <taxon>Agaricales</taxon>
        <taxon>Marasmiineae</taxon>
        <taxon>Physalacriaceae</taxon>
        <taxon>Cylindrobasidium</taxon>
    </lineage>
</organism>
<dbReference type="OrthoDB" id="2831245at2759"/>
<dbReference type="InterPro" id="IPR032675">
    <property type="entry name" value="LRR_dom_sf"/>
</dbReference>
<accession>A0A0D7AY08</accession>
<reference evidence="2 3" key="1">
    <citation type="journal article" date="2015" name="Fungal Genet. Biol.">
        <title>Evolution of novel wood decay mechanisms in Agaricales revealed by the genome sequences of Fistulina hepatica and Cylindrobasidium torrendii.</title>
        <authorList>
            <person name="Floudas D."/>
            <person name="Held B.W."/>
            <person name="Riley R."/>
            <person name="Nagy L.G."/>
            <person name="Koehler G."/>
            <person name="Ransdell A.S."/>
            <person name="Younus H."/>
            <person name="Chow J."/>
            <person name="Chiniquy J."/>
            <person name="Lipzen A."/>
            <person name="Tritt A."/>
            <person name="Sun H."/>
            <person name="Haridas S."/>
            <person name="LaButti K."/>
            <person name="Ohm R.A."/>
            <person name="Kues U."/>
            <person name="Blanchette R.A."/>
            <person name="Grigoriev I.V."/>
            <person name="Minto R.E."/>
            <person name="Hibbett D.S."/>
        </authorList>
    </citation>
    <scope>NUCLEOTIDE SEQUENCE [LARGE SCALE GENOMIC DNA]</scope>
    <source>
        <strain evidence="2 3">FP15055 ss-10</strain>
    </source>
</reference>
<name>A0A0D7AY08_9AGAR</name>
<evidence type="ECO:0000313" key="2">
    <source>
        <dbReference type="EMBL" id="KIY63127.1"/>
    </source>
</evidence>
<dbReference type="InterPro" id="IPR001810">
    <property type="entry name" value="F-box_dom"/>
</dbReference>